<dbReference type="OMA" id="VSNIEWL"/>
<dbReference type="HOGENOM" id="CLU_1374501_0_0_1"/>
<comment type="caution">
    <text evidence="1">The sequence shown here is derived from an EMBL/GenBank/DDBJ whole genome shotgun (WGS) entry which is preliminary data.</text>
</comment>
<proteinExistence type="predicted"/>
<keyword evidence="2" id="KW-1185">Reference proteome</keyword>
<name>D3KHR3_GIAIC</name>
<sequence>MFADSTKVKQVALVSKDDSGVSNIEWLASLLAQVSAGAPEEASKVSRPKLFRDNSSDPIRAQIVESLLSNKRLQELCTSPLSIASLLRHTSFISLLGQDMSNQLGLSLSIPVDTLPAVAEIAALLEICDEEVRSTLLHPADGYAALLRQRHAIQRKLESLASYARACCSMADAIPCLMSSRLDTILGHIEQRYFQQHSL</sequence>
<protein>
    <submittedName>
        <fullName evidence="1">Uncharacterized protein</fullName>
    </submittedName>
</protein>
<reference evidence="1 2" key="1">
    <citation type="journal article" date="2007" name="Science">
        <title>Genomic minimalism in the early diverging intestinal parasite Giardia lamblia.</title>
        <authorList>
            <person name="Morrison H.G."/>
            <person name="McArthur A.G."/>
            <person name="Gillin F.D."/>
            <person name="Aley S.B."/>
            <person name="Adam R.D."/>
            <person name="Olsen G.J."/>
            <person name="Best A.A."/>
            <person name="Cande W.Z."/>
            <person name="Chen F."/>
            <person name="Cipriano M.J."/>
            <person name="Davids B.J."/>
            <person name="Dawson S.C."/>
            <person name="Elmendorf H.G."/>
            <person name="Hehl A.B."/>
            <person name="Holder M.E."/>
            <person name="Huse S.M."/>
            <person name="Kim U.U."/>
            <person name="Lasek-Nesselquist E."/>
            <person name="Manning G."/>
            <person name="Nigam A."/>
            <person name="Nixon J.E."/>
            <person name="Palm D."/>
            <person name="Passamaneck N.E."/>
            <person name="Prabhu A."/>
            <person name="Reich C.I."/>
            <person name="Reiner D.S."/>
            <person name="Samuelson J."/>
            <person name="Svard S.G."/>
            <person name="Sogin M.L."/>
        </authorList>
    </citation>
    <scope>NUCLEOTIDE SEQUENCE [LARGE SCALE GENOMIC DNA]</scope>
    <source>
        <strain evidence="1 2">WB C6</strain>
    </source>
</reference>
<accession>D3KHR3</accession>
<dbReference type="AlphaFoldDB" id="D3KHR3"/>
<dbReference type="VEuPathDB" id="GiardiaDB:GL50803_19631"/>
<gene>
    <name evidence="1" type="ORF">GL50803_0019631</name>
</gene>
<evidence type="ECO:0000313" key="1">
    <source>
        <dbReference type="EMBL" id="KAE8304097.1"/>
    </source>
</evidence>
<organism evidence="1 2">
    <name type="scientific">Giardia intestinalis (strain ATCC 50803 / WB clone C6)</name>
    <name type="common">Giardia lamblia</name>
    <dbReference type="NCBI Taxonomy" id="184922"/>
    <lineage>
        <taxon>Eukaryota</taxon>
        <taxon>Metamonada</taxon>
        <taxon>Diplomonadida</taxon>
        <taxon>Hexamitidae</taxon>
        <taxon>Giardiinae</taxon>
        <taxon>Giardia</taxon>
    </lineage>
</organism>
<evidence type="ECO:0000313" key="2">
    <source>
        <dbReference type="Proteomes" id="UP000001548"/>
    </source>
</evidence>
<dbReference type="EMBL" id="AACB03000002">
    <property type="protein sequence ID" value="KAE8304097.1"/>
    <property type="molecule type" value="Genomic_DNA"/>
</dbReference>
<dbReference type="Proteomes" id="UP000001548">
    <property type="component" value="Unassembled WGS sequence"/>
</dbReference>